<protein>
    <submittedName>
        <fullName evidence="2">Uncharacterized protein</fullName>
    </submittedName>
</protein>
<organism evidence="2 3">
    <name type="scientific">Sinanodonta woodiana</name>
    <name type="common">Chinese pond mussel</name>
    <name type="synonym">Anodonta woodiana</name>
    <dbReference type="NCBI Taxonomy" id="1069815"/>
    <lineage>
        <taxon>Eukaryota</taxon>
        <taxon>Metazoa</taxon>
        <taxon>Spiralia</taxon>
        <taxon>Lophotrochozoa</taxon>
        <taxon>Mollusca</taxon>
        <taxon>Bivalvia</taxon>
        <taxon>Autobranchia</taxon>
        <taxon>Heteroconchia</taxon>
        <taxon>Palaeoheterodonta</taxon>
        <taxon>Unionida</taxon>
        <taxon>Unionoidea</taxon>
        <taxon>Unionidae</taxon>
        <taxon>Unioninae</taxon>
        <taxon>Sinanodonta</taxon>
    </lineage>
</organism>
<feature type="coiled-coil region" evidence="1">
    <location>
        <begin position="1"/>
        <end position="45"/>
    </location>
</feature>
<evidence type="ECO:0000313" key="2">
    <source>
        <dbReference type="EMBL" id="KAL3870516.1"/>
    </source>
</evidence>
<dbReference type="Proteomes" id="UP001634394">
    <property type="component" value="Unassembled WGS sequence"/>
</dbReference>
<evidence type="ECO:0000256" key="1">
    <source>
        <dbReference type="SAM" id="Coils"/>
    </source>
</evidence>
<comment type="caution">
    <text evidence="2">The sequence shown here is derived from an EMBL/GenBank/DDBJ whole genome shotgun (WGS) entry which is preliminary data.</text>
</comment>
<accession>A0ABD3W9D7</accession>
<keyword evidence="1" id="KW-0175">Coiled coil</keyword>
<keyword evidence="3" id="KW-1185">Reference proteome</keyword>
<evidence type="ECO:0000313" key="3">
    <source>
        <dbReference type="Proteomes" id="UP001634394"/>
    </source>
</evidence>
<name>A0ABD3W9D7_SINWO</name>
<sequence>KTQLKHQIERYEQQTVEYNRLQKQIKLLEKERSDLRSECTLLKKQICDIVKSKQEKKDEIVEQLNNKMMHKPQSLPDETRSTLEESRMTWKNGQCDLETSKLKKDIFILQTLRGE</sequence>
<feature type="non-terminal residue" evidence="2">
    <location>
        <position position="115"/>
    </location>
</feature>
<reference evidence="2 3" key="1">
    <citation type="submission" date="2024-11" db="EMBL/GenBank/DDBJ databases">
        <title>Chromosome-level genome assembly of the freshwater bivalve Anodonta woodiana.</title>
        <authorList>
            <person name="Chen X."/>
        </authorList>
    </citation>
    <scope>NUCLEOTIDE SEQUENCE [LARGE SCALE GENOMIC DNA]</scope>
    <source>
        <strain evidence="2">MN2024</strain>
        <tissue evidence="2">Gills</tissue>
    </source>
</reference>
<proteinExistence type="predicted"/>
<dbReference type="EMBL" id="JBJQND010000007">
    <property type="protein sequence ID" value="KAL3870516.1"/>
    <property type="molecule type" value="Genomic_DNA"/>
</dbReference>
<dbReference type="AlphaFoldDB" id="A0ABD3W9D7"/>
<gene>
    <name evidence="2" type="ORF">ACJMK2_038571</name>
</gene>
<feature type="non-terminal residue" evidence="2">
    <location>
        <position position="1"/>
    </location>
</feature>